<evidence type="ECO:0000256" key="4">
    <source>
        <dbReference type="ARBA" id="ARBA00022692"/>
    </source>
</evidence>
<feature type="transmembrane region" description="Helical" evidence="10">
    <location>
        <begin position="406"/>
        <end position="425"/>
    </location>
</feature>
<evidence type="ECO:0000256" key="3">
    <source>
        <dbReference type="ARBA" id="ARBA00022448"/>
    </source>
</evidence>
<dbReference type="GO" id="GO:0046961">
    <property type="term" value="F:proton-transporting ATPase activity, rotational mechanism"/>
    <property type="evidence" value="ECO:0007669"/>
    <property type="project" value="InterPro"/>
</dbReference>
<dbReference type="PANTHER" id="PTHR11629:SF63">
    <property type="entry name" value="V-TYPE PROTON ATPASE SUBUNIT A"/>
    <property type="match status" value="1"/>
</dbReference>
<feature type="transmembrane region" description="Helical" evidence="10">
    <location>
        <begin position="508"/>
        <end position="528"/>
    </location>
</feature>
<keyword evidence="7 10" id="KW-0472">Membrane</keyword>
<reference evidence="12" key="1">
    <citation type="journal article" date="2020" name="ISME J.">
        <title>Gammaproteobacteria mediating utilization of methyl-, sulfur- and petroleum organic compounds in deep ocean hydrothermal plumes.</title>
        <authorList>
            <person name="Zhou Z."/>
            <person name="Liu Y."/>
            <person name="Pan J."/>
            <person name="Cron B.R."/>
            <person name="Toner B.M."/>
            <person name="Anantharaman K."/>
            <person name="Breier J.A."/>
            <person name="Dick G.J."/>
            <person name="Li M."/>
        </authorList>
    </citation>
    <scope>NUCLEOTIDE SEQUENCE</scope>
    <source>
        <strain evidence="12">SZUA-1523</strain>
    </source>
</reference>
<dbReference type="GO" id="GO:0033179">
    <property type="term" value="C:proton-transporting V-type ATPase, V0 domain"/>
    <property type="evidence" value="ECO:0007669"/>
    <property type="project" value="InterPro"/>
</dbReference>
<gene>
    <name evidence="12" type="ORF">EYH50_02940</name>
</gene>
<keyword evidence="5 10" id="KW-1133">Transmembrane helix</keyword>
<comment type="caution">
    <text evidence="12">The sequence shown here is derived from an EMBL/GenBank/DDBJ whole genome shotgun (WGS) entry which is preliminary data.</text>
</comment>
<dbReference type="Pfam" id="PF01496">
    <property type="entry name" value="V_ATPase_I"/>
    <property type="match status" value="2"/>
</dbReference>
<dbReference type="PANTHER" id="PTHR11629">
    <property type="entry name" value="VACUOLAR PROTON ATPASES"/>
    <property type="match status" value="1"/>
</dbReference>
<feature type="transmembrane region" description="Helical" evidence="10">
    <location>
        <begin position="614"/>
        <end position="635"/>
    </location>
</feature>
<evidence type="ECO:0000313" key="13">
    <source>
        <dbReference type="Proteomes" id="UP000600071"/>
    </source>
</evidence>
<feature type="coiled-coil region" evidence="11">
    <location>
        <begin position="45"/>
        <end position="79"/>
    </location>
</feature>
<organism evidence="12 13">
    <name type="scientific">Pyrodictium delaneyi</name>
    <dbReference type="NCBI Taxonomy" id="1273541"/>
    <lineage>
        <taxon>Archaea</taxon>
        <taxon>Thermoproteota</taxon>
        <taxon>Thermoprotei</taxon>
        <taxon>Desulfurococcales</taxon>
        <taxon>Pyrodictiaceae</taxon>
        <taxon>Pyrodictium</taxon>
    </lineage>
</organism>
<sequence>MAATPVLIAQPTSQAYIVIPRDRLAYVLKALAECGCFHPEPQRAAGEFSAKVRHLRNELEAMEQRLRDMLRVAEEAGIEAEEGAGSEQVLRLSRAADMGVSRVVEQLTTAVHDIEKLVERLAQLKSPESELATLLAVLEAYSFIDVDIEALKRGSYIRAKIYRVPVERVNSFIADLEAIGTIAGLHVSGIEQGMETVVVAYPAWLEAEVGKAALRSRASPLEIPEDMPRTPAEAIRKARKELEELPLVLKRHLPKLREALTVIEAAKNLLSLLEATRLTETVAVVNGYVSPDKLQQLRRTLDGLGTGYIGLVVEGDADEHHGHEEAAKELPPSYFTVPQKLAPFASLLEMAGYPRPREFVPVAMMAVTLPIIYGLMFPDMGHGLVLLLAGYYLFYRRMGNAELGRLVMIFGAAAMFMGFLAGEFFGPHPAVAGWLDSIWHGHPPLSSPLHPFVKQLAEGGHGSAELAAEAKLLIFHAIYLSLAIGSAVLAISSWISVANGLMMRDKELLAVGIGKALVFTAIMIAVIVGGMTGNGATHIESAGAVLRDAGLTLVPETGLGTLVRLMVTAGLLAVLASPIIFGHGATGERVVNGLMEAFDILLMAIGNTASFMRIMGLMLAHSGLMFGFTILAFISGSVLGAIAYTLGNILVIGLEALVAYAHSLRLHFYEMFSKFYMDGGRPYTPVRLPEPVKLEIEQH</sequence>
<name>A0A833E8P7_9CREN</name>
<protein>
    <recommendedName>
        <fullName evidence="9 10">A-type ATP synthase subunit I</fullName>
    </recommendedName>
</protein>
<dbReference type="GO" id="GO:0016471">
    <property type="term" value="C:vacuolar proton-transporting V-type ATPase complex"/>
    <property type="evidence" value="ECO:0007669"/>
    <property type="project" value="TreeGrafter"/>
</dbReference>
<evidence type="ECO:0000313" key="12">
    <source>
        <dbReference type="EMBL" id="HIQ23985.1"/>
    </source>
</evidence>
<evidence type="ECO:0000256" key="6">
    <source>
        <dbReference type="ARBA" id="ARBA00023065"/>
    </source>
</evidence>
<feature type="transmembrane region" description="Helical" evidence="10">
    <location>
        <begin position="371"/>
        <end position="394"/>
    </location>
</feature>
<comment type="function">
    <text evidence="8">Component of the A-type ATP synthase that produces ATP from ADP in the presence of a proton gradient across the membrane.</text>
</comment>
<dbReference type="GO" id="GO:0051117">
    <property type="term" value="F:ATPase binding"/>
    <property type="evidence" value="ECO:0007669"/>
    <property type="project" value="TreeGrafter"/>
</dbReference>
<evidence type="ECO:0000256" key="11">
    <source>
        <dbReference type="SAM" id="Coils"/>
    </source>
</evidence>
<keyword evidence="6 10" id="KW-0406">Ion transport</keyword>
<dbReference type="InterPro" id="IPR002490">
    <property type="entry name" value="V-ATPase_116kDa_su"/>
</dbReference>
<comment type="subcellular location">
    <subcellularLocation>
        <location evidence="1">Membrane</location>
        <topology evidence="1">Multi-pass membrane protein</topology>
    </subcellularLocation>
</comment>
<accession>A0A833E8P7</accession>
<evidence type="ECO:0000256" key="9">
    <source>
        <dbReference type="ARBA" id="ARBA00068671"/>
    </source>
</evidence>
<evidence type="ECO:0000256" key="10">
    <source>
        <dbReference type="RuleBase" id="RU361189"/>
    </source>
</evidence>
<dbReference type="AlphaFoldDB" id="A0A833E8P7"/>
<evidence type="ECO:0000256" key="5">
    <source>
        <dbReference type="ARBA" id="ARBA00022989"/>
    </source>
</evidence>
<feature type="transmembrane region" description="Helical" evidence="10">
    <location>
        <begin position="641"/>
        <end position="661"/>
    </location>
</feature>
<evidence type="ECO:0000256" key="8">
    <source>
        <dbReference type="ARBA" id="ARBA00059506"/>
    </source>
</evidence>
<evidence type="ECO:0000256" key="1">
    <source>
        <dbReference type="ARBA" id="ARBA00004141"/>
    </source>
</evidence>
<dbReference type="GO" id="GO:0007035">
    <property type="term" value="P:vacuolar acidification"/>
    <property type="evidence" value="ECO:0007669"/>
    <property type="project" value="TreeGrafter"/>
</dbReference>
<feature type="transmembrane region" description="Helical" evidence="10">
    <location>
        <begin position="473"/>
        <end position="496"/>
    </location>
</feature>
<feature type="transmembrane region" description="Helical" evidence="10">
    <location>
        <begin position="562"/>
        <end position="581"/>
    </location>
</feature>
<keyword evidence="11" id="KW-0175">Coiled coil</keyword>
<proteinExistence type="inferred from homology"/>
<evidence type="ECO:0000256" key="2">
    <source>
        <dbReference type="ARBA" id="ARBA00009904"/>
    </source>
</evidence>
<dbReference type="EMBL" id="DQVR01000063">
    <property type="protein sequence ID" value="HIQ23985.1"/>
    <property type="molecule type" value="Genomic_DNA"/>
</dbReference>
<keyword evidence="4 10" id="KW-0812">Transmembrane</keyword>
<evidence type="ECO:0000256" key="7">
    <source>
        <dbReference type="ARBA" id="ARBA00023136"/>
    </source>
</evidence>
<dbReference type="Proteomes" id="UP000600071">
    <property type="component" value="Unassembled WGS sequence"/>
</dbReference>
<keyword evidence="3 10" id="KW-0813">Transport</keyword>
<comment type="similarity">
    <text evidence="2 10">Belongs to the V-ATPase 116 kDa subunit family.</text>
</comment>